<keyword evidence="6 8" id="KW-0408">Iron</keyword>
<proteinExistence type="inferred from homology"/>
<dbReference type="Gene3D" id="1.10.630.10">
    <property type="entry name" value="Cytochrome P450"/>
    <property type="match status" value="1"/>
</dbReference>
<feature type="transmembrane region" description="Helical" evidence="10">
    <location>
        <begin position="6"/>
        <end position="23"/>
    </location>
</feature>
<feature type="binding site" description="axial binding residue" evidence="8">
    <location>
        <position position="449"/>
    </location>
    <ligand>
        <name>heme</name>
        <dbReference type="ChEBI" id="CHEBI:30413"/>
    </ligand>
    <ligandPart>
        <name>Fe</name>
        <dbReference type="ChEBI" id="CHEBI:18248"/>
    </ligandPart>
</feature>
<sequence length="510" mass="58344">MAFYNLPIWLLLLLLLIPLLLFLKKIMSLKDLKLQLPPSPPQLPIIGNLHQLGALPHQSFMKLSQKYGPVMLLKFGRIPFVIISSAEAAREVLKVHDLDSCSRAHLTGSRKLTHNYLDIAFAPYGDYWRQIRKISVLELFSLKRVQSFRFIREEEVGLLMNSISQSASSATPVDLSEKIFALTGSIVFRMSFGQNFRGSNLDNQKFEKLVHATESIMGGFTTEECFPYVGWIFDRLNGYHANLEKVFHELNTFFEKAIDDHLKPERMTIDQEQEDIIDVMLKIVKDQSKSDQAWLTKDNIKAVLVNIFLGGVDTSAITVVWAMAELARNPRLMKKAQDEIRNCIGKKGRVTEDDIDQLPYLKMIIKETLRLHPPAPLLLARETISHFRVDGYDINPKTLIQVNVWAIGRDPKYWKNPEEFYPERFMDSSIDYKGQNFEFLPFGSGRRVCPGIYLGIRTSELALANLLYCFDWKLPEGMNEEDINMEEGVGVSLNLSKKTALNLVPVNYVP</sequence>
<name>A0AAD9WMB6_9ROSI</name>
<dbReference type="InterPro" id="IPR001128">
    <property type="entry name" value="Cyt_P450"/>
</dbReference>
<keyword evidence="4 8" id="KW-0479">Metal-binding</keyword>
<dbReference type="PRINTS" id="PR00385">
    <property type="entry name" value="P450"/>
</dbReference>
<evidence type="ECO:0000256" key="6">
    <source>
        <dbReference type="ARBA" id="ARBA00023004"/>
    </source>
</evidence>
<dbReference type="EMBL" id="JANJYI010000009">
    <property type="protein sequence ID" value="KAK2636614.1"/>
    <property type="molecule type" value="Genomic_DNA"/>
</dbReference>
<comment type="cofactor">
    <cofactor evidence="1 8">
        <name>heme</name>
        <dbReference type="ChEBI" id="CHEBI:30413"/>
    </cofactor>
</comment>
<evidence type="ECO:0000256" key="9">
    <source>
        <dbReference type="RuleBase" id="RU000461"/>
    </source>
</evidence>
<dbReference type="GO" id="GO:0004497">
    <property type="term" value="F:monooxygenase activity"/>
    <property type="evidence" value="ECO:0007669"/>
    <property type="project" value="UniProtKB-KW"/>
</dbReference>
<evidence type="ECO:0000256" key="7">
    <source>
        <dbReference type="ARBA" id="ARBA00023033"/>
    </source>
</evidence>
<dbReference type="InterPro" id="IPR017972">
    <property type="entry name" value="Cyt_P450_CS"/>
</dbReference>
<evidence type="ECO:0000313" key="11">
    <source>
        <dbReference type="EMBL" id="KAK2636614.1"/>
    </source>
</evidence>
<comment type="similarity">
    <text evidence="2 9">Belongs to the cytochrome P450 family.</text>
</comment>
<dbReference type="AlphaFoldDB" id="A0AAD9WMB6"/>
<keyword evidence="3 8" id="KW-0349">Heme</keyword>
<dbReference type="InterPro" id="IPR002401">
    <property type="entry name" value="Cyt_P450_E_grp-I"/>
</dbReference>
<feature type="transmembrane region" description="Helical" evidence="10">
    <location>
        <begin position="303"/>
        <end position="324"/>
    </location>
</feature>
<accession>A0AAD9WMB6</accession>
<evidence type="ECO:0000256" key="3">
    <source>
        <dbReference type="ARBA" id="ARBA00022617"/>
    </source>
</evidence>
<gene>
    <name evidence="11" type="ORF">Ddye_031406</name>
</gene>
<dbReference type="GO" id="GO:0005506">
    <property type="term" value="F:iron ion binding"/>
    <property type="evidence" value="ECO:0007669"/>
    <property type="project" value="InterPro"/>
</dbReference>
<evidence type="ECO:0000313" key="12">
    <source>
        <dbReference type="Proteomes" id="UP001280121"/>
    </source>
</evidence>
<organism evidence="11 12">
    <name type="scientific">Dipteronia dyeriana</name>
    <dbReference type="NCBI Taxonomy" id="168575"/>
    <lineage>
        <taxon>Eukaryota</taxon>
        <taxon>Viridiplantae</taxon>
        <taxon>Streptophyta</taxon>
        <taxon>Embryophyta</taxon>
        <taxon>Tracheophyta</taxon>
        <taxon>Spermatophyta</taxon>
        <taxon>Magnoliopsida</taxon>
        <taxon>eudicotyledons</taxon>
        <taxon>Gunneridae</taxon>
        <taxon>Pentapetalae</taxon>
        <taxon>rosids</taxon>
        <taxon>malvids</taxon>
        <taxon>Sapindales</taxon>
        <taxon>Sapindaceae</taxon>
        <taxon>Hippocastanoideae</taxon>
        <taxon>Acereae</taxon>
        <taxon>Dipteronia</taxon>
    </lineage>
</organism>
<evidence type="ECO:0000256" key="4">
    <source>
        <dbReference type="ARBA" id="ARBA00022723"/>
    </source>
</evidence>
<keyword evidence="12" id="KW-1185">Reference proteome</keyword>
<keyword evidence="5 9" id="KW-0560">Oxidoreductase</keyword>
<evidence type="ECO:0000256" key="10">
    <source>
        <dbReference type="SAM" id="Phobius"/>
    </source>
</evidence>
<dbReference type="SUPFAM" id="SSF48264">
    <property type="entry name" value="Cytochrome P450"/>
    <property type="match status" value="1"/>
</dbReference>
<keyword evidence="7 9" id="KW-0503">Monooxygenase</keyword>
<dbReference type="PANTHER" id="PTHR47955">
    <property type="entry name" value="CYTOCHROME P450 FAMILY 71 PROTEIN"/>
    <property type="match status" value="1"/>
</dbReference>
<comment type="caution">
    <text evidence="11">The sequence shown here is derived from an EMBL/GenBank/DDBJ whole genome shotgun (WGS) entry which is preliminary data.</text>
</comment>
<keyword evidence="10" id="KW-0812">Transmembrane</keyword>
<dbReference type="Proteomes" id="UP001280121">
    <property type="component" value="Unassembled WGS sequence"/>
</dbReference>
<keyword evidence="10" id="KW-1133">Transmembrane helix</keyword>
<evidence type="ECO:0000256" key="1">
    <source>
        <dbReference type="ARBA" id="ARBA00001971"/>
    </source>
</evidence>
<dbReference type="Pfam" id="PF00067">
    <property type="entry name" value="p450"/>
    <property type="match status" value="1"/>
</dbReference>
<keyword evidence="10" id="KW-0472">Membrane</keyword>
<dbReference type="FunFam" id="1.10.630.10:FF:000011">
    <property type="entry name" value="Cytochrome P450 83B1"/>
    <property type="match status" value="1"/>
</dbReference>
<evidence type="ECO:0008006" key="13">
    <source>
        <dbReference type="Google" id="ProtNLM"/>
    </source>
</evidence>
<dbReference type="GO" id="GO:0016705">
    <property type="term" value="F:oxidoreductase activity, acting on paired donors, with incorporation or reduction of molecular oxygen"/>
    <property type="evidence" value="ECO:0007669"/>
    <property type="project" value="InterPro"/>
</dbReference>
<evidence type="ECO:0000256" key="8">
    <source>
        <dbReference type="PIRSR" id="PIRSR602401-1"/>
    </source>
</evidence>
<evidence type="ECO:0000256" key="2">
    <source>
        <dbReference type="ARBA" id="ARBA00010617"/>
    </source>
</evidence>
<reference evidence="11" key="1">
    <citation type="journal article" date="2023" name="Plant J.">
        <title>Genome sequences and population genomics provide insights into the demographic history, inbreeding, and mutation load of two 'living fossil' tree species of Dipteronia.</title>
        <authorList>
            <person name="Feng Y."/>
            <person name="Comes H.P."/>
            <person name="Chen J."/>
            <person name="Zhu S."/>
            <person name="Lu R."/>
            <person name="Zhang X."/>
            <person name="Li P."/>
            <person name="Qiu J."/>
            <person name="Olsen K.M."/>
            <person name="Qiu Y."/>
        </authorList>
    </citation>
    <scope>NUCLEOTIDE SEQUENCE</scope>
    <source>
        <strain evidence="11">KIB01</strain>
    </source>
</reference>
<dbReference type="PANTHER" id="PTHR47955:SF19">
    <property type="entry name" value="CYTOCHROME P450 71A9-LIKE ISOFORM X1"/>
    <property type="match status" value="1"/>
</dbReference>
<evidence type="ECO:0000256" key="5">
    <source>
        <dbReference type="ARBA" id="ARBA00023002"/>
    </source>
</evidence>
<dbReference type="GO" id="GO:0020037">
    <property type="term" value="F:heme binding"/>
    <property type="evidence" value="ECO:0007669"/>
    <property type="project" value="InterPro"/>
</dbReference>
<dbReference type="InterPro" id="IPR036396">
    <property type="entry name" value="Cyt_P450_sf"/>
</dbReference>
<dbReference type="CDD" id="cd11072">
    <property type="entry name" value="CYP71-like"/>
    <property type="match status" value="1"/>
</dbReference>
<dbReference type="PROSITE" id="PS00086">
    <property type="entry name" value="CYTOCHROME_P450"/>
    <property type="match status" value="1"/>
</dbReference>
<dbReference type="PRINTS" id="PR00463">
    <property type="entry name" value="EP450I"/>
</dbReference>
<protein>
    <recommendedName>
        <fullName evidence="13">Cytochrome P450</fullName>
    </recommendedName>
</protein>